<comment type="similarity">
    <text evidence="2">Belongs to the FARP (FMRFamide related peptide) family.</text>
</comment>
<comment type="subcellular location">
    <subcellularLocation>
        <location evidence="1">Secreted</location>
    </subcellularLocation>
</comment>
<evidence type="ECO:0000313" key="9">
    <source>
        <dbReference type="Proteomes" id="UP000727407"/>
    </source>
</evidence>
<keyword evidence="6 8" id="KW-0527">Neuropeptide</keyword>
<sequence length="263" mass="28597">MAEERSHIGTMNSDGKPAASTEEITEEAMSTVVRASEAGSKLSRSSRSSRMSASMAAATARAQAEASQTCISFVKKENAIKLDKIKLEMDHKLDKAKIEADLEVLQHAALAQAVVLDAAVVAFPVLVSQCLPTTNGDLPRSLEMDDSTLSMAPTSSGRVDSPTILRLHPLFAKPAHTHANLPLRFGRDSVHMQRMPKSSINLPQRFGRSRNTKPSSGLQCKMCRRAESPPSATLPQRFGKRNLLIRNPGTVFARTLQMPPLKD</sequence>
<dbReference type="Proteomes" id="UP000727407">
    <property type="component" value="Unassembled WGS sequence"/>
</dbReference>
<dbReference type="GO" id="GO:0005102">
    <property type="term" value="F:signaling receptor binding"/>
    <property type="evidence" value="ECO:0007669"/>
    <property type="project" value="TreeGrafter"/>
</dbReference>
<evidence type="ECO:0000256" key="2">
    <source>
        <dbReference type="ARBA" id="ARBA00006356"/>
    </source>
</evidence>
<feature type="region of interest" description="Disordered" evidence="7">
    <location>
        <begin position="1"/>
        <end position="50"/>
    </location>
</feature>
<organism evidence="8 9">
    <name type="scientific">Clarias magur</name>
    <name type="common">Asian catfish</name>
    <name type="synonym">Macropteronotus magur</name>
    <dbReference type="NCBI Taxonomy" id="1594786"/>
    <lineage>
        <taxon>Eukaryota</taxon>
        <taxon>Metazoa</taxon>
        <taxon>Chordata</taxon>
        <taxon>Craniata</taxon>
        <taxon>Vertebrata</taxon>
        <taxon>Euteleostomi</taxon>
        <taxon>Actinopterygii</taxon>
        <taxon>Neopterygii</taxon>
        <taxon>Teleostei</taxon>
        <taxon>Ostariophysi</taxon>
        <taxon>Siluriformes</taxon>
        <taxon>Clariidae</taxon>
        <taxon>Clarias</taxon>
    </lineage>
</organism>
<accession>A0A8J4TBA9</accession>
<dbReference type="OrthoDB" id="8834619at2759"/>
<keyword evidence="3" id="KW-0964">Secreted</keyword>
<keyword evidence="5" id="KW-0027">Amidation</keyword>
<evidence type="ECO:0000256" key="4">
    <source>
        <dbReference type="ARBA" id="ARBA00022729"/>
    </source>
</evidence>
<dbReference type="PANTHER" id="PTHR14403">
    <property type="entry name" value="RFAMIDE PEPTIDE GONADOTROPIN INHIBITORY HORMONE"/>
    <property type="match status" value="1"/>
</dbReference>
<gene>
    <name evidence="8" type="primary">npvf</name>
    <name evidence="8" type="ORF">DAT39_016867</name>
</gene>
<dbReference type="GO" id="GO:0032277">
    <property type="term" value="P:negative regulation of gonadotropin secretion"/>
    <property type="evidence" value="ECO:0007669"/>
    <property type="project" value="TreeGrafter"/>
</dbReference>
<dbReference type="PANTHER" id="PTHR14403:SF6">
    <property type="entry name" value="PRO-FMRFAMIDE-RELATED NEUROPEPTIDE VF"/>
    <property type="match status" value="1"/>
</dbReference>
<evidence type="ECO:0000256" key="7">
    <source>
        <dbReference type="SAM" id="MobiDB-lite"/>
    </source>
</evidence>
<evidence type="ECO:0000256" key="1">
    <source>
        <dbReference type="ARBA" id="ARBA00004613"/>
    </source>
</evidence>
<proteinExistence type="inferred from homology"/>
<dbReference type="EMBL" id="QNUK01000435">
    <property type="protein sequence ID" value="KAF5893426.1"/>
    <property type="molecule type" value="Genomic_DNA"/>
</dbReference>
<feature type="compositionally biased region" description="Low complexity" evidence="7">
    <location>
        <begin position="35"/>
        <end position="50"/>
    </location>
</feature>
<reference evidence="8" key="1">
    <citation type="submission" date="2020-07" db="EMBL/GenBank/DDBJ databases">
        <title>Clarias magur genome sequencing, assembly and annotation.</title>
        <authorList>
            <person name="Kushwaha B."/>
            <person name="Kumar R."/>
            <person name="Das P."/>
            <person name="Joshi C.G."/>
            <person name="Kumar D."/>
            <person name="Nagpure N.S."/>
            <person name="Pandey M."/>
            <person name="Agarwal S."/>
            <person name="Srivastava S."/>
            <person name="Singh M."/>
            <person name="Sahoo L."/>
            <person name="Jayasankar P."/>
            <person name="Meher P.K."/>
            <person name="Koringa P.G."/>
            <person name="Iquebal M.A."/>
            <person name="Das S.P."/>
            <person name="Bit A."/>
            <person name="Patnaik S."/>
            <person name="Patel N."/>
            <person name="Shah T.M."/>
            <person name="Hinsu A."/>
            <person name="Jena J.K."/>
        </authorList>
    </citation>
    <scope>NUCLEOTIDE SEQUENCE</scope>
    <source>
        <strain evidence="8">CIFAMagur01</strain>
        <tissue evidence="8">Testis</tissue>
    </source>
</reference>
<name>A0A8J4TBA9_CLAMG</name>
<feature type="non-terminal residue" evidence="8">
    <location>
        <position position="1"/>
    </location>
</feature>
<keyword evidence="9" id="KW-1185">Reference proteome</keyword>
<dbReference type="InterPro" id="IPR026297">
    <property type="entry name" value="FMRFamide-related/fGRP"/>
</dbReference>
<evidence type="ECO:0000256" key="6">
    <source>
        <dbReference type="ARBA" id="ARBA00023320"/>
    </source>
</evidence>
<evidence type="ECO:0000256" key="3">
    <source>
        <dbReference type="ARBA" id="ARBA00022525"/>
    </source>
</evidence>
<evidence type="ECO:0000313" key="8">
    <source>
        <dbReference type="EMBL" id="KAF5893426.1"/>
    </source>
</evidence>
<keyword evidence="4" id="KW-0732">Signal</keyword>
<comment type="caution">
    <text evidence="8">The sequence shown here is derived from an EMBL/GenBank/DDBJ whole genome shotgun (WGS) entry which is preliminary data.</text>
</comment>
<dbReference type="GO" id="GO:0005576">
    <property type="term" value="C:extracellular region"/>
    <property type="evidence" value="ECO:0007669"/>
    <property type="project" value="UniProtKB-SubCell"/>
</dbReference>
<protein>
    <submittedName>
        <fullName evidence="8">Pro-FMRFamide-related neuropeptide VF</fullName>
    </submittedName>
</protein>
<evidence type="ECO:0000256" key="5">
    <source>
        <dbReference type="ARBA" id="ARBA00022815"/>
    </source>
</evidence>
<dbReference type="GO" id="GO:0007218">
    <property type="term" value="P:neuropeptide signaling pathway"/>
    <property type="evidence" value="ECO:0007669"/>
    <property type="project" value="UniProtKB-KW"/>
</dbReference>
<dbReference type="AlphaFoldDB" id="A0A8J4TBA9"/>